<proteinExistence type="predicted"/>
<dbReference type="PaxDb" id="6945-B7PHP7"/>
<evidence type="ECO:0000313" key="4">
    <source>
        <dbReference type="Proteomes" id="UP000001555"/>
    </source>
</evidence>
<evidence type="ECO:0000313" key="3">
    <source>
        <dbReference type="EnsemblMetazoa" id="ISCW018239-PA"/>
    </source>
</evidence>
<dbReference type="EnsemblMetazoa" id="ISCW018239-RA">
    <property type="protein sequence ID" value="ISCW018239-PA"/>
    <property type="gene ID" value="ISCW018239"/>
</dbReference>
<name>B7PHP7_IXOSC</name>
<organism>
    <name type="scientific">Ixodes scapularis</name>
    <name type="common">Black-legged tick</name>
    <name type="synonym">Deer tick</name>
    <dbReference type="NCBI Taxonomy" id="6945"/>
    <lineage>
        <taxon>Eukaryota</taxon>
        <taxon>Metazoa</taxon>
        <taxon>Ecdysozoa</taxon>
        <taxon>Arthropoda</taxon>
        <taxon>Chelicerata</taxon>
        <taxon>Arachnida</taxon>
        <taxon>Acari</taxon>
        <taxon>Parasitiformes</taxon>
        <taxon>Ixodida</taxon>
        <taxon>Ixodoidea</taxon>
        <taxon>Ixodidae</taxon>
        <taxon>Ixodinae</taxon>
        <taxon>Ixodes</taxon>
    </lineage>
</organism>
<evidence type="ECO:0000256" key="1">
    <source>
        <dbReference type="SAM" id="MobiDB-lite"/>
    </source>
</evidence>
<dbReference type="EMBL" id="ABJB010457496">
    <property type="status" value="NOT_ANNOTATED_CDS"/>
    <property type="molecule type" value="Genomic_DNA"/>
</dbReference>
<dbReference type="HOGENOM" id="CLU_2052178_0_0_1"/>
<protein>
    <submittedName>
        <fullName evidence="2 3">Uncharacterized protein</fullName>
    </submittedName>
</protein>
<feature type="compositionally biased region" description="Basic and acidic residues" evidence="1">
    <location>
        <begin position="1"/>
        <end position="22"/>
    </location>
</feature>
<dbReference type="InParanoid" id="B7PHP7"/>
<evidence type="ECO:0000313" key="2">
    <source>
        <dbReference type="EMBL" id="EEC06119.1"/>
    </source>
</evidence>
<gene>
    <name evidence="2" type="ORF">IscW_ISCW018239</name>
</gene>
<reference evidence="2 4" key="1">
    <citation type="submission" date="2008-03" db="EMBL/GenBank/DDBJ databases">
        <title>Annotation of Ixodes scapularis.</title>
        <authorList>
            <consortium name="Ixodes scapularis Genome Project Consortium"/>
            <person name="Caler E."/>
            <person name="Hannick L.I."/>
            <person name="Bidwell S."/>
            <person name="Joardar V."/>
            <person name="Thiagarajan M."/>
            <person name="Amedeo P."/>
            <person name="Galinsky K.J."/>
            <person name="Schobel S."/>
            <person name="Inman J."/>
            <person name="Hostetler J."/>
            <person name="Miller J."/>
            <person name="Hammond M."/>
            <person name="Megy K."/>
            <person name="Lawson D."/>
            <person name="Kodira C."/>
            <person name="Sutton G."/>
            <person name="Meyer J."/>
            <person name="Hill C.A."/>
            <person name="Birren B."/>
            <person name="Nene V."/>
            <person name="Collins F."/>
            <person name="Alarcon-Chaidez F."/>
            <person name="Wikel S."/>
            <person name="Strausberg R."/>
        </authorList>
    </citation>
    <scope>NUCLEOTIDE SEQUENCE [LARGE SCALE GENOMIC DNA]</scope>
    <source>
        <strain evidence="4">Wikel</strain>
        <strain evidence="2">Wikel colony</strain>
    </source>
</reference>
<keyword evidence="4" id="KW-1185">Reference proteome</keyword>
<dbReference type="EMBL" id="DS714433">
    <property type="protein sequence ID" value="EEC06119.1"/>
    <property type="molecule type" value="Genomic_DNA"/>
</dbReference>
<dbReference type="EMBL" id="ABJB010057801">
    <property type="status" value="NOT_ANNOTATED_CDS"/>
    <property type="molecule type" value="Genomic_DNA"/>
</dbReference>
<dbReference type="VEuPathDB" id="VectorBase:ISCI018239"/>
<dbReference type="AlphaFoldDB" id="B7PHP7"/>
<feature type="region of interest" description="Disordered" evidence="1">
    <location>
        <begin position="1"/>
        <end position="32"/>
    </location>
</feature>
<dbReference type="Proteomes" id="UP000001555">
    <property type="component" value="Unassembled WGS sequence"/>
</dbReference>
<sequence>MSNDQAEHKTEPAPKTRSDTKDPGQSLGYPPETMTPALIIRVRGLQPEGLYSLLLIFVPTEMMIRRFDGVWIPDHTTSKQALNNVKSSIRFAGYATLSAIHYRTIIRGFGSEPGVSFIPL</sequence>
<accession>B7PHP7</accession>
<reference evidence="3" key="2">
    <citation type="submission" date="2020-05" db="UniProtKB">
        <authorList>
            <consortium name="EnsemblMetazoa"/>
        </authorList>
    </citation>
    <scope>IDENTIFICATION</scope>
    <source>
        <strain evidence="3">wikel</strain>
    </source>
</reference>
<dbReference type="VEuPathDB" id="VectorBase:ISCW018239"/>